<dbReference type="InterPro" id="IPR029018">
    <property type="entry name" value="Hex-like_dom2"/>
</dbReference>
<dbReference type="Pfam" id="PF00728">
    <property type="entry name" value="Glyco_hydro_20"/>
    <property type="match status" value="1"/>
</dbReference>
<dbReference type="InterPro" id="IPR015882">
    <property type="entry name" value="HEX_bac_N"/>
</dbReference>
<dbReference type="SMART" id="SM00758">
    <property type="entry name" value="PA14"/>
    <property type="match status" value="1"/>
</dbReference>
<dbReference type="InterPro" id="IPR025705">
    <property type="entry name" value="Beta_hexosaminidase_sua/sub"/>
</dbReference>
<comment type="similarity">
    <text evidence="2">Belongs to the glycosyl hydrolase 20 family.</text>
</comment>
<evidence type="ECO:0000313" key="8">
    <source>
        <dbReference type="Proteomes" id="UP000721861"/>
    </source>
</evidence>
<dbReference type="Pfam" id="PF02838">
    <property type="entry name" value="Glyco_hydro_20b"/>
    <property type="match status" value="1"/>
</dbReference>
<evidence type="ECO:0000256" key="4">
    <source>
        <dbReference type="ARBA" id="ARBA00022801"/>
    </source>
</evidence>
<dbReference type="InterPro" id="IPR015883">
    <property type="entry name" value="Glyco_hydro_20_cat"/>
</dbReference>
<dbReference type="Gene3D" id="3.20.20.80">
    <property type="entry name" value="Glycosidases"/>
    <property type="match status" value="1"/>
</dbReference>
<keyword evidence="5" id="KW-0326">Glycosidase</keyword>
<name>A0ABS5K908_9BACT</name>
<dbReference type="Pfam" id="PF13290">
    <property type="entry name" value="CHB_HEX_C_1"/>
    <property type="match status" value="1"/>
</dbReference>
<dbReference type="Gene3D" id="3.30.379.10">
    <property type="entry name" value="Chitobiase/beta-hexosaminidase domain 2-like"/>
    <property type="match status" value="1"/>
</dbReference>
<protein>
    <recommendedName>
        <fullName evidence="3">beta-N-acetylhexosaminidase</fullName>
        <ecNumber evidence="3">3.2.1.52</ecNumber>
    </recommendedName>
</protein>
<dbReference type="PANTHER" id="PTHR22600:SF57">
    <property type="entry name" value="BETA-N-ACETYLHEXOSAMINIDASE"/>
    <property type="match status" value="1"/>
</dbReference>
<evidence type="ECO:0000313" key="7">
    <source>
        <dbReference type="EMBL" id="MBS2211357.1"/>
    </source>
</evidence>
<comment type="catalytic activity">
    <reaction evidence="1">
        <text>Hydrolysis of terminal non-reducing N-acetyl-D-hexosamine residues in N-acetyl-beta-D-hexosaminides.</text>
        <dbReference type="EC" id="3.2.1.52"/>
    </reaction>
</comment>
<accession>A0ABS5K908</accession>
<dbReference type="Pfam" id="PF07691">
    <property type="entry name" value="PA14"/>
    <property type="match status" value="1"/>
</dbReference>
<reference evidence="7 8" key="1">
    <citation type="journal article" date="2014" name="Int. J. Syst. Evol. Microbiol.">
        <title>Carboxylicivirga gen. nov. in the family Marinilabiliaceae with two novel species, Carboxylicivirga mesophila sp. nov. and Carboxylicivirga taeanensis sp. nov., and reclassification of Cytophaga fermentans as Saccharicrinis fermentans gen. nov., comb. nov.</title>
        <authorList>
            <person name="Yang S.H."/>
            <person name="Seo H.S."/>
            <person name="Woo J.H."/>
            <person name="Oh H.M."/>
            <person name="Jang H."/>
            <person name="Lee J.H."/>
            <person name="Kim S.J."/>
            <person name="Kwon K.K."/>
        </authorList>
    </citation>
    <scope>NUCLEOTIDE SEQUENCE [LARGE SCALE GENOMIC DNA]</scope>
    <source>
        <strain evidence="7 8">JCM 18290</strain>
    </source>
</reference>
<dbReference type="CDD" id="cd06563">
    <property type="entry name" value="GH20_chitobiase-like"/>
    <property type="match status" value="1"/>
</dbReference>
<dbReference type="InterPro" id="IPR017853">
    <property type="entry name" value="GH"/>
</dbReference>
<gene>
    <name evidence="7" type="ORF">KEM09_08095</name>
</gene>
<dbReference type="SUPFAM" id="SSF51445">
    <property type="entry name" value="(Trans)glycosidases"/>
    <property type="match status" value="1"/>
</dbReference>
<dbReference type="InterPro" id="IPR037524">
    <property type="entry name" value="PA14/GLEYA"/>
</dbReference>
<comment type="caution">
    <text evidence="7">The sequence shown here is derived from an EMBL/GenBank/DDBJ whole genome shotgun (WGS) entry which is preliminary data.</text>
</comment>
<dbReference type="EMBL" id="JAGUCN010000007">
    <property type="protein sequence ID" value="MBS2211357.1"/>
    <property type="molecule type" value="Genomic_DNA"/>
</dbReference>
<dbReference type="SUPFAM" id="SSF56988">
    <property type="entry name" value="Anthrax protective antigen"/>
    <property type="match status" value="1"/>
</dbReference>
<dbReference type="Proteomes" id="UP000721861">
    <property type="component" value="Unassembled WGS sequence"/>
</dbReference>
<dbReference type="PANTHER" id="PTHR22600">
    <property type="entry name" value="BETA-HEXOSAMINIDASE"/>
    <property type="match status" value="1"/>
</dbReference>
<dbReference type="Gene3D" id="3.90.182.10">
    <property type="entry name" value="Toxin - Anthrax Protective Antigen,domain 1"/>
    <property type="match status" value="1"/>
</dbReference>
<evidence type="ECO:0000256" key="2">
    <source>
        <dbReference type="ARBA" id="ARBA00006285"/>
    </source>
</evidence>
<dbReference type="InterPro" id="IPR059177">
    <property type="entry name" value="GH29D-like_dom"/>
</dbReference>
<evidence type="ECO:0000259" key="6">
    <source>
        <dbReference type="PROSITE" id="PS51820"/>
    </source>
</evidence>
<evidence type="ECO:0000256" key="1">
    <source>
        <dbReference type="ARBA" id="ARBA00001231"/>
    </source>
</evidence>
<evidence type="ECO:0000256" key="5">
    <source>
        <dbReference type="ARBA" id="ARBA00023295"/>
    </source>
</evidence>
<dbReference type="InterPro" id="IPR011658">
    <property type="entry name" value="PA14_dom"/>
</dbReference>
<dbReference type="EC" id="3.2.1.52" evidence="3"/>
<dbReference type="PRINTS" id="PR00738">
    <property type="entry name" value="GLHYDRLASE20"/>
</dbReference>
<sequence length="773" mass="88549">MRIAILILFTLILTALPGCRIASEDVIQPFNIIPQPNSITYEEGEFQINAQTRLVYKGLDKNITSSINRFKKQFALSSGIELELSDQTPTDNYIIFQLSKQSNDNAEGYEIKIEPNHIHINASSGKGLFYAIQTVKQLLPPSIESQLITDGVNWTIPCLQIIDYPQFAYRGLNIDVARHYFPVEFIKKQLDILASYKINTFHWHLTDDQGWRLEIKKYPRLTAVGSRRAMTLIGHGANPPFQYDNKPYGGYYTQDDVKSIVEYAKERHITVIPEIELPGHSLAALAAYPQLGCTGGPYEVATRWGVFEDVICPGKESSYAIIEDILTEVADLFPGQYIHIGGDECSKMRWRNCKHCQTRMKANELKDENALENYFIKRVQSIVKTLGKQMVGWNEIMTDPTLTDATIVMWQDDIDIKQAIKNNNYFIRSSANYLYFDHYQASPQDHPLAIGGYTPLSDVYHYQPLPADIDTNEQQNFIGIQANCWTEYMPDEEKFEFMLYPRLCAFAEVAWSKQQQKNWPEFRRKLETHLERLSHRNVNFFYEVPKPISSNEQLHFTHPTSLRLQEISDNYAIRYTTDGSEPNTNSKEYTEAIPVNTSGTIKAITIDKRTGQQSKTEIFNLNQLQYQKPAKLKVSNKGLSCAVYKGRFKTVKEIRNTNIDKQLIVTDSFIPDSVYRESFGLILKGYFESSEKGIYEFELNSDDGSALYIGNELVVNNDGIHGSKAEKGAIALKKGLYPITILYFQTTGYSQCRLNVKWPDNTTQSLKPKDFYY</sequence>
<keyword evidence="4" id="KW-0378">Hydrolase</keyword>
<evidence type="ECO:0000256" key="3">
    <source>
        <dbReference type="ARBA" id="ARBA00012663"/>
    </source>
</evidence>
<feature type="domain" description="PA14" evidence="6">
    <location>
        <begin position="634"/>
        <end position="770"/>
    </location>
</feature>
<proteinExistence type="inferred from homology"/>
<dbReference type="SUPFAM" id="SSF55545">
    <property type="entry name" value="beta-N-acetylhexosaminidase-like domain"/>
    <property type="match status" value="1"/>
</dbReference>
<organism evidence="7 8">
    <name type="scientific">Carboxylicivirga mesophila</name>
    <dbReference type="NCBI Taxonomy" id="1166478"/>
    <lineage>
        <taxon>Bacteria</taxon>
        <taxon>Pseudomonadati</taxon>
        <taxon>Bacteroidota</taxon>
        <taxon>Bacteroidia</taxon>
        <taxon>Marinilabiliales</taxon>
        <taxon>Marinilabiliaceae</taxon>
        <taxon>Carboxylicivirga</taxon>
    </lineage>
</organism>
<keyword evidence="8" id="KW-1185">Reference proteome</keyword>
<dbReference type="PROSITE" id="PS51820">
    <property type="entry name" value="PA14"/>
    <property type="match status" value="1"/>
</dbReference>
<dbReference type="RefSeq" id="WP_212227463.1">
    <property type="nucleotide sequence ID" value="NZ_JAGUCN010000007.1"/>
</dbReference>